<dbReference type="GeneID" id="84809604"/>
<sequence>MKENLFSNLSWYALNLTPQKLDVVEIIEREKERITNDPELRHLVEKKGE</sequence>
<evidence type="ECO:0000313" key="2">
    <source>
        <dbReference type="Proteomes" id="UP001324270"/>
    </source>
</evidence>
<gene>
    <name evidence="1" type="ORF">VJJ49_12430</name>
</gene>
<dbReference type="EMBL" id="JAYKBV010000022">
    <property type="protein sequence ID" value="MEB3041486.1"/>
    <property type="molecule type" value="Genomic_DNA"/>
</dbReference>
<protein>
    <submittedName>
        <fullName evidence="1">Uncharacterized protein</fullName>
    </submittedName>
</protein>
<comment type="caution">
    <text evidence="1">The sequence shown here is derived from an EMBL/GenBank/DDBJ whole genome shotgun (WGS) entry which is preliminary data.</text>
</comment>
<keyword evidence="2" id="KW-1185">Reference proteome</keyword>
<dbReference type="RefSeq" id="WP_157909466.1">
    <property type="nucleotide sequence ID" value="NZ_CP022386.1"/>
</dbReference>
<accession>A0ABU5YCJ1</accession>
<reference evidence="1 2" key="1">
    <citation type="submission" date="2023-12" db="EMBL/GenBank/DDBJ databases">
        <title>Genomic sequences of Capnocytophaga and Parvimonas strains.</title>
        <authorList>
            <person name="Watt R.M."/>
            <person name="Wang M."/>
            <person name="Yang T."/>
            <person name="Tong W.M."/>
        </authorList>
    </citation>
    <scope>NUCLEOTIDE SEQUENCE [LARGE SCALE GENOMIC DNA]</scope>
    <source>
        <strain evidence="1 2">CCUG 13156</strain>
    </source>
</reference>
<dbReference type="Proteomes" id="UP001324270">
    <property type="component" value="Unassembled WGS sequence"/>
</dbReference>
<organism evidence="1 2">
    <name type="scientific">Capnocytophaga gingivalis</name>
    <dbReference type="NCBI Taxonomy" id="1017"/>
    <lineage>
        <taxon>Bacteria</taxon>
        <taxon>Pseudomonadati</taxon>
        <taxon>Bacteroidota</taxon>
        <taxon>Flavobacteriia</taxon>
        <taxon>Flavobacteriales</taxon>
        <taxon>Flavobacteriaceae</taxon>
        <taxon>Capnocytophaga</taxon>
    </lineage>
</organism>
<evidence type="ECO:0000313" key="1">
    <source>
        <dbReference type="EMBL" id="MEB3041486.1"/>
    </source>
</evidence>
<name>A0ABU5YCJ1_9FLAO</name>
<proteinExistence type="predicted"/>